<dbReference type="InterPro" id="IPR040442">
    <property type="entry name" value="Pyrv_kinase-like_dom_sf"/>
</dbReference>
<organism evidence="5 6">
    <name type="scientific">Bosea caraganae</name>
    <dbReference type="NCBI Taxonomy" id="2763117"/>
    <lineage>
        <taxon>Bacteria</taxon>
        <taxon>Pseudomonadati</taxon>
        <taxon>Pseudomonadota</taxon>
        <taxon>Alphaproteobacteria</taxon>
        <taxon>Hyphomicrobiales</taxon>
        <taxon>Boseaceae</taxon>
        <taxon>Bosea</taxon>
    </lineage>
</organism>
<dbReference type="PANTHER" id="PTHR30502:SF0">
    <property type="entry name" value="PHOSPHOENOLPYRUVATE CARBOXYLASE FAMILY PROTEIN"/>
    <property type="match status" value="1"/>
</dbReference>
<dbReference type="EMBL" id="QQTP01000016">
    <property type="protein sequence ID" value="RDJ20653.1"/>
    <property type="molecule type" value="Genomic_DNA"/>
</dbReference>
<evidence type="ECO:0000256" key="1">
    <source>
        <dbReference type="ARBA" id="ARBA00005568"/>
    </source>
</evidence>
<dbReference type="PANTHER" id="PTHR30502">
    <property type="entry name" value="2-KETO-3-DEOXY-L-RHAMNONATE ALDOLASE"/>
    <property type="match status" value="1"/>
</dbReference>
<keyword evidence="3" id="KW-0456">Lyase</keyword>
<evidence type="ECO:0000259" key="4">
    <source>
        <dbReference type="Pfam" id="PF03328"/>
    </source>
</evidence>
<dbReference type="Gene3D" id="3.20.20.60">
    <property type="entry name" value="Phosphoenolpyruvate-binding domains"/>
    <property type="match status" value="1"/>
</dbReference>
<comment type="similarity">
    <text evidence="1">Belongs to the HpcH/HpaI aldolase family.</text>
</comment>
<keyword evidence="6" id="KW-1185">Reference proteome</keyword>
<dbReference type="InterPro" id="IPR015813">
    <property type="entry name" value="Pyrv/PenolPyrv_kinase-like_dom"/>
</dbReference>
<proteinExistence type="inferred from homology"/>
<gene>
    <name evidence="5" type="ORF">DWE98_23195</name>
</gene>
<evidence type="ECO:0000256" key="2">
    <source>
        <dbReference type="ARBA" id="ARBA00022723"/>
    </source>
</evidence>
<evidence type="ECO:0000313" key="6">
    <source>
        <dbReference type="Proteomes" id="UP000255207"/>
    </source>
</evidence>
<dbReference type="AlphaFoldDB" id="A0A370L072"/>
<keyword evidence="2" id="KW-0479">Metal-binding</keyword>
<dbReference type="SUPFAM" id="SSF51621">
    <property type="entry name" value="Phosphoenolpyruvate/pyruvate domain"/>
    <property type="match status" value="1"/>
</dbReference>
<comment type="caution">
    <text evidence="5">The sequence shown here is derived from an EMBL/GenBank/DDBJ whole genome shotgun (WGS) entry which is preliminary data.</text>
</comment>
<evidence type="ECO:0000256" key="3">
    <source>
        <dbReference type="ARBA" id="ARBA00023239"/>
    </source>
</evidence>
<dbReference type="GO" id="GO:0005737">
    <property type="term" value="C:cytoplasm"/>
    <property type="evidence" value="ECO:0007669"/>
    <property type="project" value="TreeGrafter"/>
</dbReference>
<dbReference type="InterPro" id="IPR005000">
    <property type="entry name" value="Aldolase/citrate-lyase_domain"/>
</dbReference>
<reference evidence="6" key="1">
    <citation type="submission" date="2018-07" db="EMBL/GenBank/DDBJ databases">
        <authorList>
            <person name="Safronova V.I."/>
            <person name="Chirak E.R."/>
            <person name="Sazanova A.L."/>
        </authorList>
    </citation>
    <scope>NUCLEOTIDE SEQUENCE [LARGE SCALE GENOMIC DNA]</scope>
    <source>
        <strain evidence="6">RCAM04685</strain>
    </source>
</reference>
<name>A0A370L072_9HYPH</name>
<dbReference type="Pfam" id="PF03328">
    <property type="entry name" value="HpcH_HpaI"/>
    <property type="match status" value="1"/>
</dbReference>
<accession>A0A370L072</accession>
<dbReference type="GO" id="GO:0046872">
    <property type="term" value="F:metal ion binding"/>
    <property type="evidence" value="ECO:0007669"/>
    <property type="project" value="UniProtKB-KW"/>
</dbReference>
<protein>
    <recommendedName>
        <fullName evidence="4">HpcH/HpaI aldolase/citrate lyase domain-containing protein</fullName>
    </recommendedName>
</protein>
<feature type="domain" description="HpcH/HpaI aldolase/citrate lyase" evidence="4">
    <location>
        <begin position="140"/>
        <end position="320"/>
    </location>
</feature>
<dbReference type="InterPro" id="IPR050251">
    <property type="entry name" value="HpcH-HpaI_aldolase"/>
</dbReference>
<dbReference type="Proteomes" id="UP000255207">
    <property type="component" value="Unassembled WGS sequence"/>
</dbReference>
<evidence type="ECO:0000313" key="5">
    <source>
        <dbReference type="EMBL" id="RDJ20653.1"/>
    </source>
</evidence>
<dbReference type="GO" id="GO:0016832">
    <property type="term" value="F:aldehyde-lyase activity"/>
    <property type="evidence" value="ECO:0007669"/>
    <property type="project" value="TreeGrafter"/>
</dbReference>
<sequence>MVCDIASMSRAGPRSVSPSVVSCVRGPRRTNSGWPSAISSSRTRWEMVGCVRFMWRAAALNEPSRAMQSKVASWSSVKRIIDKSYVAGRNIRFPFSERSLYRSWQKNGRIFLISRNSLKQAIVETRRIKGVHFTYPALAAMEILAAGGLDYIYIDGEHGAFTISDVEACCIVADRLGVTPVARVPDGTAPVITQFLDRGVRGIIVPHVETEEQARIAAEATYFAPLGQRSFGGGRPYAHVGNKDIPSLLKQANAGVSLSLMIETAKGLDNIAAIAAVPGVDYLSFGMFDLCQSLGHPGDPKHPEVTAAVEAAAAKVRALGKPIREDFITFAWINDLVVEGARRLLP</sequence>